<dbReference type="InterPro" id="IPR043502">
    <property type="entry name" value="DNA/RNA_pol_sf"/>
</dbReference>
<evidence type="ECO:0000256" key="15">
    <source>
        <dbReference type="SAM" id="MobiDB-lite"/>
    </source>
</evidence>
<feature type="active site" description="Glycyl thioester intermediate" evidence="14">
    <location>
        <position position="1381"/>
    </location>
</feature>
<evidence type="ECO:0000256" key="3">
    <source>
        <dbReference type="ARBA" id="ARBA00015203"/>
    </source>
</evidence>
<dbReference type="InterPro" id="IPR000477">
    <property type="entry name" value="RT_dom"/>
</dbReference>
<dbReference type="InterPro" id="IPR014929">
    <property type="entry name" value="E2-binding"/>
</dbReference>
<evidence type="ECO:0000256" key="4">
    <source>
        <dbReference type="ARBA" id="ARBA00022598"/>
    </source>
</evidence>
<dbReference type="InterPro" id="IPR000594">
    <property type="entry name" value="ThiF_NAD_FAD-bd"/>
</dbReference>
<dbReference type="InterPro" id="IPR030468">
    <property type="entry name" value="Uba3_N"/>
</dbReference>
<dbReference type="InterPro" id="IPR013083">
    <property type="entry name" value="Znf_RING/FYVE/PHD"/>
</dbReference>
<dbReference type="Pfam" id="PF00899">
    <property type="entry name" value="ThiF"/>
    <property type="match status" value="1"/>
</dbReference>
<evidence type="ECO:0000259" key="18">
    <source>
        <dbReference type="PROSITE" id="PS50878"/>
    </source>
</evidence>
<dbReference type="Pfam" id="PF14529">
    <property type="entry name" value="Exo_endo_phos_2"/>
    <property type="match status" value="1"/>
</dbReference>
<dbReference type="GO" id="GO:0008270">
    <property type="term" value="F:zinc ion binding"/>
    <property type="evidence" value="ECO:0007669"/>
    <property type="project" value="UniProtKB-KW"/>
</dbReference>
<evidence type="ECO:0000259" key="17">
    <source>
        <dbReference type="PROSITE" id="PS50016"/>
    </source>
</evidence>
<dbReference type="EC" id="6.2.1.64" evidence="11"/>
<sequence length="1610" mass="183415">MAQVLVSSLLFFVIFTSLVKLSCKPWASPTPIFAQRMKLVVGYYLAPPDSGSMACEYFTLLTKANPKLMSKNCINSRSPIITLLLILSADVEMNPGPSTYSQCATCKNPVTWDEDGIQCDSCNTWFHTNCQNVGSDTYKVLSEHDSMTWECTFCGTPQYSSIVLDTPLSSLHTPNMFDTLNLHDSVNCGEPDMTSTPIKSRSDKQHGQSKHNKHSLKILNINFQSVKNKTSQFHHLLNSTQPDIVVGTETWLTNDISDSEIVPQSFGYSMFRKDRTSRKGGGVFVLVKNGITCSEQPSLSTNCEILWVKVEVKSSKPLYIAAYYKPKESDILSHEELKKSINLARSHKATNIWILGDFNYPHFNWENNLPTIKPSCTHTNLYEDFQSLLFDQNLFQVVDFSTRLDNILDLFLMSNPSLLNKIIPIPGLSDHEAVLADVNIKAQIGKRPKRVVPLFKKANWGEFKNHLRDELPAFVNDCDTLSPNELWLKFRSILSKGMNNYVPTKTLRSKRSLPWITQEVLRSTRKRDSLYIKYKKSGKKSDREAYLKKKHEVQKQVRTSHFKYLESIIGLDDTSTNNDSKCSPKRLFNYLKSSRQDSCGIAPLRDAGLLHSNNQEKSSILNKQFQSVFTPNSPLSLKQLCQTNINDYIDQGKINSRPIDNKYPDMPVINIHTEGIVKLLTNLRPDKAAGPDEIKPLVLKELHQEIGPFLNIIFSKSLQTGILPNDWTKARVSPIYKKGDRSDAANYRPISLTCICCKLLEHIITSNLMKHLNTHKILYNLQHGFRNKRSCDTQLVMLVEDLARSLQGGQQTDLILLDFSKAFDKVNHNKLIYKLHNYGIKGQTLNWIKGFLYNRTQTVVVDGEESPEVPVTSGVPQGSVLGPILFLIYINDLPEHVKSQVRLFADDTALYLSLNKLEQQNTLQTDLDNLHTWELSWNMEFNPSKCQVIQISRSRKPLQTSYTLHGQTLQTTTDAKYLGITLTNKLTWDTHVNNITNKANKTLGFIKRNIKTRHTQTRETAYKTLVRPQLEYASCVWDPYTKDLTDKVERIQRRAARWCLNNFSLQSSVSDMLDKLEWQTLQHRRQTARLVMFHKIVYALVAIPIPDHYQLPVRTSSHNHQHHYYQVHTPRDYYKFSFFPRTIAIWNSTDAVKEIRYNVGTDAVKEIFVAIEMGTDWEGRWNHVKKFLERAGPFAHPDFEPSAEILTFLKETCKILVIGAGGLGCELLKDLALLGFQNIEVIDMDTIDVSNLNRQFLFRAKDVGRPKAEVAAEFVNKRVPGCKVVPHYCKIQDFDESFYRGFHIVVCGLDSIVARRWINGMLLSLLQYDDDGDLDQSSIIPMIDGGTEGFKGNARVILPSMTACVECTLDLYPPQMNFPLCTLAHTPRLPEHCIEYVRILLWPKEEPFGDGVMIDGDDPDHINWILEKSMERANEYNITGVNYRLTQGVVKRIIPAVASTNAIISAACATEVFKIATSCSLPLNNYMNFNDTEGIYTYTFEVMKKEDCVACSNKPKTLTFSENDKLQDVINYLIESLEYQMKSPGVTTSQNGRNRTLYMQTVKSIEEKTKSNLKKTLKELEIVDGQELYVADPTTPNSLTFRLQLGSNME</sequence>
<dbReference type="Proteomes" id="UP001186944">
    <property type="component" value="Unassembled WGS sequence"/>
</dbReference>
<gene>
    <name evidence="19" type="ORF">FSP39_015811</name>
</gene>
<evidence type="ECO:0000256" key="14">
    <source>
        <dbReference type="PROSITE-ProRule" id="PRU10132"/>
    </source>
</evidence>
<dbReference type="Pfam" id="PF00078">
    <property type="entry name" value="RVT_1"/>
    <property type="match status" value="1"/>
</dbReference>
<organism evidence="19 20">
    <name type="scientific">Pinctada imbricata</name>
    <name type="common">Atlantic pearl-oyster</name>
    <name type="synonym">Pinctada martensii</name>
    <dbReference type="NCBI Taxonomy" id="66713"/>
    <lineage>
        <taxon>Eukaryota</taxon>
        <taxon>Metazoa</taxon>
        <taxon>Spiralia</taxon>
        <taxon>Lophotrochozoa</taxon>
        <taxon>Mollusca</taxon>
        <taxon>Bivalvia</taxon>
        <taxon>Autobranchia</taxon>
        <taxon>Pteriomorphia</taxon>
        <taxon>Pterioida</taxon>
        <taxon>Pterioidea</taxon>
        <taxon>Pteriidae</taxon>
        <taxon>Pinctada</taxon>
    </lineage>
</organism>
<dbReference type="InterPro" id="IPR036691">
    <property type="entry name" value="Endo/exonu/phosph_ase_sf"/>
</dbReference>
<dbReference type="PANTHER" id="PTHR33395:SF22">
    <property type="entry name" value="REVERSE TRANSCRIPTASE DOMAIN-CONTAINING PROTEIN"/>
    <property type="match status" value="1"/>
</dbReference>
<dbReference type="Pfam" id="PF00628">
    <property type="entry name" value="PHD"/>
    <property type="match status" value="1"/>
</dbReference>
<dbReference type="InterPro" id="IPR019787">
    <property type="entry name" value="Znf_PHD-finger"/>
</dbReference>
<dbReference type="InterPro" id="IPR033127">
    <property type="entry name" value="UBQ-activ_enz_E1_Cys_AS"/>
</dbReference>
<evidence type="ECO:0000256" key="5">
    <source>
        <dbReference type="ARBA" id="ARBA00022723"/>
    </source>
</evidence>
<keyword evidence="20" id="KW-1185">Reference proteome</keyword>
<evidence type="ECO:0000256" key="11">
    <source>
        <dbReference type="ARBA" id="ARBA00023624"/>
    </source>
</evidence>
<dbReference type="GO" id="GO:0045116">
    <property type="term" value="P:protein neddylation"/>
    <property type="evidence" value="ECO:0007669"/>
    <property type="project" value="InterPro"/>
</dbReference>
<dbReference type="GO" id="GO:0007508">
    <property type="term" value="P:larval heart development"/>
    <property type="evidence" value="ECO:0007669"/>
    <property type="project" value="TreeGrafter"/>
</dbReference>
<dbReference type="SMART" id="SM01181">
    <property type="entry name" value="E2_bind"/>
    <property type="match status" value="1"/>
</dbReference>
<proteinExistence type="inferred from homology"/>
<protein>
    <recommendedName>
        <fullName evidence="3">NEDD8-activating enzyme E1 catalytic subunit</fullName>
        <ecNumber evidence="11">6.2.1.64</ecNumber>
    </recommendedName>
</protein>
<feature type="region of interest" description="Disordered" evidence="15">
    <location>
        <begin position="191"/>
        <end position="213"/>
    </location>
</feature>
<evidence type="ECO:0000256" key="13">
    <source>
        <dbReference type="PROSITE-ProRule" id="PRU00146"/>
    </source>
</evidence>
<keyword evidence="6" id="KW-0547">Nucleotide-binding</keyword>
<evidence type="ECO:0000256" key="1">
    <source>
        <dbReference type="ARBA" id="ARBA00005032"/>
    </source>
</evidence>
<dbReference type="PROSITE" id="PS50016">
    <property type="entry name" value="ZF_PHD_2"/>
    <property type="match status" value="1"/>
</dbReference>
<dbReference type="GO" id="GO:0031012">
    <property type="term" value="C:extracellular matrix"/>
    <property type="evidence" value="ECO:0007669"/>
    <property type="project" value="TreeGrafter"/>
</dbReference>
<accession>A0AA89C037</accession>
<dbReference type="SUPFAM" id="SSF56672">
    <property type="entry name" value="DNA/RNA polymerases"/>
    <property type="match status" value="1"/>
</dbReference>
<dbReference type="GO" id="GO:0061343">
    <property type="term" value="P:cell adhesion involved in heart morphogenesis"/>
    <property type="evidence" value="ECO:0007669"/>
    <property type="project" value="TreeGrafter"/>
</dbReference>
<keyword evidence="16" id="KW-0732">Signal</keyword>
<keyword evidence="4" id="KW-0436">Ligase</keyword>
<evidence type="ECO:0000256" key="10">
    <source>
        <dbReference type="ARBA" id="ARBA00022840"/>
    </source>
</evidence>
<dbReference type="PROSITE" id="PS01359">
    <property type="entry name" value="ZF_PHD_1"/>
    <property type="match status" value="1"/>
</dbReference>
<dbReference type="SUPFAM" id="SSF69572">
    <property type="entry name" value="Activating enzymes of the ubiquitin-like proteins"/>
    <property type="match status" value="1"/>
</dbReference>
<feature type="chain" id="PRO_5041701282" description="NEDD8-activating enzyme E1 catalytic subunit" evidence="16">
    <location>
        <begin position="24"/>
        <end position="1610"/>
    </location>
</feature>
<dbReference type="FunFam" id="1.10.10.520:FF:000001">
    <property type="entry name" value="NEDD8-activating enzyme E1 catalytic subunit"/>
    <property type="match status" value="1"/>
</dbReference>
<dbReference type="InterPro" id="IPR011011">
    <property type="entry name" value="Znf_FYVE_PHD"/>
</dbReference>
<dbReference type="PROSITE" id="PS50878">
    <property type="entry name" value="RT_POL"/>
    <property type="match status" value="1"/>
</dbReference>
<dbReference type="PANTHER" id="PTHR33395">
    <property type="entry name" value="TRANSCRIPTASE, PUTATIVE-RELATED-RELATED"/>
    <property type="match status" value="1"/>
</dbReference>
<dbReference type="InterPro" id="IPR019786">
    <property type="entry name" value="Zinc_finger_PHD-type_CS"/>
</dbReference>
<comment type="pathway">
    <text evidence="1">Protein modification; protein neddylation.</text>
</comment>
<keyword evidence="7 13" id="KW-0863">Zinc-finger</keyword>
<dbReference type="Gene3D" id="1.10.10.520">
    <property type="entry name" value="Ubiquitin activating enzymes (Uba3). Chain: B, domain 2"/>
    <property type="match status" value="1"/>
</dbReference>
<evidence type="ECO:0000256" key="16">
    <source>
        <dbReference type="SAM" id="SignalP"/>
    </source>
</evidence>
<dbReference type="Gene3D" id="3.30.40.10">
    <property type="entry name" value="Zinc/RING finger domain, C3HC4 (zinc finger)"/>
    <property type="match status" value="1"/>
</dbReference>
<dbReference type="InterPro" id="IPR035985">
    <property type="entry name" value="Ubiquitin-activating_enz"/>
</dbReference>
<dbReference type="InterPro" id="IPR023318">
    <property type="entry name" value="Ub_act_enz_dom_a_sf"/>
</dbReference>
<feature type="domain" description="Reverse transcriptase" evidence="18">
    <location>
        <begin position="716"/>
        <end position="982"/>
    </location>
</feature>
<dbReference type="Gene3D" id="3.40.50.720">
    <property type="entry name" value="NAD(P)-binding Rossmann-like Domain"/>
    <property type="match status" value="1"/>
</dbReference>
<keyword evidence="10" id="KW-0067">ATP-binding</keyword>
<name>A0AA89C037_PINIB</name>
<comment type="caution">
    <text evidence="19">The sequence shown here is derived from an EMBL/GenBank/DDBJ whole genome shotgun (WGS) entry which is preliminary data.</text>
</comment>
<feature type="domain" description="PHD-type" evidence="17">
    <location>
        <begin position="100"/>
        <end position="157"/>
    </location>
</feature>
<evidence type="ECO:0000256" key="12">
    <source>
        <dbReference type="ARBA" id="ARBA00024626"/>
    </source>
</evidence>
<dbReference type="CDD" id="cd01488">
    <property type="entry name" value="Uba3_RUB"/>
    <property type="match status" value="1"/>
</dbReference>
<dbReference type="EMBL" id="VSWD01000005">
    <property type="protein sequence ID" value="KAK3103020.1"/>
    <property type="molecule type" value="Genomic_DNA"/>
</dbReference>
<dbReference type="SUPFAM" id="SSF56219">
    <property type="entry name" value="DNase I-like"/>
    <property type="match status" value="1"/>
</dbReference>
<keyword evidence="9" id="KW-0862">Zinc</keyword>
<evidence type="ECO:0000256" key="6">
    <source>
        <dbReference type="ARBA" id="ARBA00022741"/>
    </source>
</evidence>
<comment type="catalytic activity">
    <reaction evidence="12">
        <text>ATP + [NEDD8 protein] + [E1 NEDD8-activating enzyme]-L-cysteine = AMP + diphosphate + [E1 NEDD8-activating enzyme]-S-[NEDD8 protein]-yl-L-cysteine.</text>
        <dbReference type="EC" id="6.2.1.64"/>
    </reaction>
</comment>
<evidence type="ECO:0000313" key="20">
    <source>
        <dbReference type="Proteomes" id="UP001186944"/>
    </source>
</evidence>
<evidence type="ECO:0000256" key="8">
    <source>
        <dbReference type="ARBA" id="ARBA00022786"/>
    </source>
</evidence>
<dbReference type="Gene3D" id="3.60.10.10">
    <property type="entry name" value="Endonuclease/exonuclease/phosphatase"/>
    <property type="match status" value="1"/>
</dbReference>
<dbReference type="SUPFAM" id="SSF57903">
    <property type="entry name" value="FYVE/PHD zinc finger"/>
    <property type="match status" value="1"/>
</dbReference>
<dbReference type="Gene3D" id="3.10.290.20">
    <property type="entry name" value="Ubiquitin-like 2 activating enzyme e1b. Chain: B, domain 3"/>
    <property type="match status" value="1"/>
</dbReference>
<dbReference type="FunFam" id="3.10.290.20:FF:000001">
    <property type="entry name" value="NEDD8-activating enzyme E1 catalytic subunit, variant"/>
    <property type="match status" value="1"/>
</dbReference>
<dbReference type="InterPro" id="IPR005135">
    <property type="entry name" value="Endo/exonuclease/phosphatase"/>
</dbReference>
<dbReference type="Pfam" id="PF08825">
    <property type="entry name" value="E2_bind"/>
    <property type="match status" value="1"/>
</dbReference>
<dbReference type="CDD" id="cd01650">
    <property type="entry name" value="RT_nLTR_like"/>
    <property type="match status" value="1"/>
</dbReference>
<comment type="similarity">
    <text evidence="2">Belongs to the ubiquitin-activating E1 family. UBA3 subfamily.</text>
</comment>
<dbReference type="PROSITE" id="PS00865">
    <property type="entry name" value="UBIQUITIN_ACTIVAT_2"/>
    <property type="match status" value="1"/>
</dbReference>
<dbReference type="GO" id="GO:0005524">
    <property type="term" value="F:ATP binding"/>
    <property type="evidence" value="ECO:0007669"/>
    <property type="project" value="UniProtKB-KW"/>
</dbReference>
<evidence type="ECO:0000256" key="9">
    <source>
        <dbReference type="ARBA" id="ARBA00022833"/>
    </source>
</evidence>
<feature type="signal peptide" evidence="16">
    <location>
        <begin position="1"/>
        <end position="23"/>
    </location>
</feature>
<keyword evidence="5" id="KW-0479">Metal-binding</keyword>
<evidence type="ECO:0000313" key="19">
    <source>
        <dbReference type="EMBL" id="KAK3103020.1"/>
    </source>
</evidence>
<reference evidence="19" key="1">
    <citation type="submission" date="2019-08" db="EMBL/GenBank/DDBJ databases">
        <title>The improved chromosome-level genome for the pearl oyster Pinctada fucata martensii using PacBio sequencing and Hi-C.</title>
        <authorList>
            <person name="Zheng Z."/>
        </authorList>
    </citation>
    <scope>NUCLEOTIDE SEQUENCE</scope>
    <source>
        <strain evidence="19">ZZ-2019</strain>
        <tissue evidence="19">Adductor muscle</tissue>
    </source>
</reference>
<evidence type="ECO:0000256" key="7">
    <source>
        <dbReference type="ARBA" id="ARBA00022771"/>
    </source>
</evidence>
<evidence type="ECO:0000256" key="2">
    <source>
        <dbReference type="ARBA" id="ARBA00006310"/>
    </source>
</evidence>
<keyword evidence="8" id="KW-0833">Ubl conjugation pathway</keyword>
<dbReference type="GO" id="GO:0019781">
    <property type="term" value="F:NEDD8 activating enzyme activity"/>
    <property type="evidence" value="ECO:0007669"/>
    <property type="project" value="UniProtKB-EC"/>
</dbReference>